<keyword evidence="1" id="KW-0732">Signal</keyword>
<evidence type="ECO:0008006" key="4">
    <source>
        <dbReference type="Google" id="ProtNLM"/>
    </source>
</evidence>
<feature type="signal peptide" evidence="1">
    <location>
        <begin position="1"/>
        <end position="16"/>
    </location>
</feature>
<name>A0ABR3QZA1_9PLEO</name>
<dbReference type="PANTHER" id="PTHR42047:SF1">
    <property type="entry name" value="PROTEIN, PUTATIVE (AFU_ORTHOLOGUE AFUA_6G03560)-RELATED"/>
    <property type="match status" value="1"/>
</dbReference>
<dbReference type="PANTHER" id="PTHR42047">
    <property type="entry name" value="PROTEIN, PUTATIVE (AFU_ORTHOLOGUE AFUA_6G03560)-RELATED"/>
    <property type="match status" value="1"/>
</dbReference>
<proteinExistence type="predicted"/>
<gene>
    <name evidence="2" type="ORF">SLS60_008806</name>
</gene>
<comment type="caution">
    <text evidence="2">The sequence shown here is derived from an EMBL/GenBank/DDBJ whole genome shotgun (WGS) entry which is preliminary data.</text>
</comment>
<organism evidence="2 3">
    <name type="scientific">Paraconiothyrium brasiliense</name>
    <dbReference type="NCBI Taxonomy" id="300254"/>
    <lineage>
        <taxon>Eukaryota</taxon>
        <taxon>Fungi</taxon>
        <taxon>Dikarya</taxon>
        <taxon>Ascomycota</taxon>
        <taxon>Pezizomycotina</taxon>
        <taxon>Dothideomycetes</taxon>
        <taxon>Pleosporomycetidae</taxon>
        <taxon>Pleosporales</taxon>
        <taxon>Massarineae</taxon>
        <taxon>Didymosphaeriaceae</taxon>
        <taxon>Paraconiothyrium</taxon>
    </lineage>
</organism>
<evidence type="ECO:0000313" key="2">
    <source>
        <dbReference type="EMBL" id="KAL1597224.1"/>
    </source>
</evidence>
<feature type="chain" id="PRO_5045438955" description="IgE-binding protein" evidence="1">
    <location>
        <begin position="17"/>
        <end position="181"/>
    </location>
</feature>
<protein>
    <recommendedName>
        <fullName evidence="4">IgE-binding protein</fullName>
    </recommendedName>
</protein>
<evidence type="ECO:0000256" key="1">
    <source>
        <dbReference type="SAM" id="SignalP"/>
    </source>
</evidence>
<accession>A0ABR3QZA1</accession>
<sequence>MKSIAALSTLAACVFAQAPAYFSVISSRSASPIHFLPLQANGGKFFLGGTASGYCPSTAIGNETCAHYPGNTTTLAGGDVSLSLGVVVPGGQQDGALSYTQAHSAYIPEGSVRDGWNKTERNDGSNLGSLSFDGGLVACPSNATESWQVYGQIANFTAPSDECLGFSAVTYNASDAAAWQY</sequence>
<dbReference type="Proteomes" id="UP001521785">
    <property type="component" value="Unassembled WGS sequence"/>
</dbReference>
<dbReference type="InterPro" id="IPR052820">
    <property type="entry name" value="PhiA_domain"/>
</dbReference>
<evidence type="ECO:0000313" key="3">
    <source>
        <dbReference type="Proteomes" id="UP001521785"/>
    </source>
</evidence>
<reference evidence="2 3" key="1">
    <citation type="submission" date="2024-02" db="EMBL/GenBank/DDBJ databases">
        <title>De novo assembly and annotation of 12 fungi associated with fruit tree decline syndrome in Ontario, Canada.</title>
        <authorList>
            <person name="Sulman M."/>
            <person name="Ellouze W."/>
            <person name="Ilyukhin E."/>
        </authorList>
    </citation>
    <scope>NUCLEOTIDE SEQUENCE [LARGE SCALE GENOMIC DNA]</scope>
    <source>
        <strain evidence="2 3">M42-189</strain>
    </source>
</reference>
<keyword evidence="3" id="KW-1185">Reference proteome</keyword>
<dbReference type="EMBL" id="JAKJXO020000013">
    <property type="protein sequence ID" value="KAL1597224.1"/>
    <property type="molecule type" value="Genomic_DNA"/>
</dbReference>